<reference evidence="2 3" key="1">
    <citation type="journal article" date="2015" name="Genome Announc.">
        <title>Expanding the biotechnology potential of lactobacilli through comparative genomics of 213 strains and associated genera.</title>
        <authorList>
            <person name="Sun Z."/>
            <person name="Harris H.M."/>
            <person name="McCann A."/>
            <person name="Guo C."/>
            <person name="Argimon S."/>
            <person name="Zhang W."/>
            <person name="Yang X."/>
            <person name="Jeffery I.B."/>
            <person name="Cooney J.C."/>
            <person name="Kagawa T.F."/>
            <person name="Liu W."/>
            <person name="Song Y."/>
            <person name="Salvetti E."/>
            <person name="Wrobel A."/>
            <person name="Rasinkangas P."/>
            <person name="Parkhill J."/>
            <person name="Rea M.C."/>
            <person name="O'Sullivan O."/>
            <person name="Ritari J."/>
            <person name="Douillard F.P."/>
            <person name="Paul Ross R."/>
            <person name="Yang R."/>
            <person name="Briner A.E."/>
            <person name="Felis G.E."/>
            <person name="de Vos W.M."/>
            <person name="Barrangou R."/>
            <person name="Klaenhammer T.R."/>
            <person name="Caufield P.W."/>
            <person name="Cui Y."/>
            <person name="Zhang H."/>
            <person name="O'Toole P.W."/>
        </authorList>
    </citation>
    <scope>NUCLEOTIDE SEQUENCE [LARGE SCALE GENOMIC DNA]</scope>
    <source>
        <strain evidence="2 3">DSM 16634</strain>
    </source>
</reference>
<keyword evidence="3" id="KW-1185">Reference proteome</keyword>
<accession>A0A0R1TZB6</accession>
<feature type="region of interest" description="Disordered" evidence="1">
    <location>
        <begin position="1"/>
        <end position="22"/>
    </location>
</feature>
<evidence type="ECO:0000256" key="1">
    <source>
        <dbReference type="SAM" id="MobiDB-lite"/>
    </source>
</evidence>
<evidence type="ECO:0000313" key="2">
    <source>
        <dbReference type="EMBL" id="KRL83938.1"/>
    </source>
</evidence>
<dbReference type="RefSeq" id="WP_025088093.1">
    <property type="nucleotide sequence ID" value="NZ_AZFT01000053.1"/>
</dbReference>
<evidence type="ECO:0000313" key="3">
    <source>
        <dbReference type="Proteomes" id="UP000051324"/>
    </source>
</evidence>
<feature type="compositionally biased region" description="Basic and acidic residues" evidence="1">
    <location>
        <begin position="1"/>
        <end position="17"/>
    </location>
</feature>
<comment type="caution">
    <text evidence="2">The sequence shown here is derived from an EMBL/GenBank/DDBJ whole genome shotgun (WGS) entry which is preliminary data.</text>
</comment>
<sequence>MVDTDQAKADEAKKTLDGTDAQGIIDTAKAAKGKVAVDQIDVQQKQQALDNATTNKQKSENDLNSDKIAVDTVKKDVDNKQAEADKTQATFAQAKAKRDQAHDKVAEITDKLNSINTIVLPDGYGSVKSAKELD</sequence>
<gene>
    <name evidence="2" type="ORF">FC32_GL001208</name>
</gene>
<name>A0A0R1TZB6_9LACO</name>
<feature type="compositionally biased region" description="Basic and acidic residues" evidence="1">
    <location>
        <begin position="57"/>
        <end position="67"/>
    </location>
</feature>
<proteinExistence type="predicted"/>
<dbReference type="AlphaFoldDB" id="A0A0R1TZB6"/>
<organism evidence="2 3">
    <name type="scientific">Ligilactobacillus apodemi DSM 16634 = JCM 16172</name>
    <dbReference type="NCBI Taxonomy" id="1423724"/>
    <lineage>
        <taxon>Bacteria</taxon>
        <taxon>Bacillati</taxon>
        <taxon>Bacillota</taxon>
        <taxon>Bacilli</taxon>
        <taxon>Lactobacillales</taxon>
        <taxon>Lactobacillaceae</taxon>
        <taxon>Ligilactobacillus</taxon>
    </lineage>
</organism>
<protein>
    <submittedName>
        <fullName evidence="2">Uncharacterized protein</fullName>
    </submittedName>
</protein>
<dbReference type="PATRIC" id="fig|1423724.4.peg.1258"/>
<dbReference type="EMBL" id="AZFT01000053">
    <property type="protein sequence ID" value="KRL83938.1"/>
    <property type="molecule type" value="Genomic_DNA"/>
</dbReference>
<dbReference type="Proteomes" id="UP000051324">
    <property type="component" value="Unassembled WGS sequence"/>
</dbReference>
<feature type="region of interest" description="Disordered" evidence="1">
    <location>
        <begin position="48"/>
        <end position="67"/>
    </location>
</feature>